<sequence length="225" mass="24197">MLSRALFVILLAMNLATAMWLWLAPSTAASRPATSDPGVAALVLLGESMASLGDASAELASAPEPVQTAVASTGFSCVEIGPFQTQSDLRQAESALVAIGQTLGSRESVERRFRGYWVFLPASASRDRALTTARELAAAGVRDYYVVTAGDQENTISLGLFRDRGNAERRQGEMRSRGYQADMSERVEEQRVYWLKLAQPPEPAADWRTLVSTADLQANPVACGG</sequence>
<organism evidence="2 3">
    <name type="scientific">Pseudofulvimonas gallinarii</name>
    <dbReference type="NCBI Taxonomy" id="634155"/>
    <lineage>
        <taxon>Bacteria</taxon>
        <taxon>Pseudomonadati</taxon>
        <taxon>Pseudomonadota</taxon>
        <taxon>Gammaproteobacteria</taxon>
        <taxon>Lysobacterales</taxon>
        <taxon>Rhodanobacteraceae</taxon>
        <taxon>Pseudofulvimonas</taxon>
    </lineage>
</organism>
<dbReference type="OrthoDB" id="5986009at2"/>
<gene>
    <name evidence="2" type="ORF">EDC25_10378</name>
</gene>
<dbReference type="RefSeq" id="WP_123522693.1">
    <property type="nucleotide sequence ID" value="NZ_JBHLWF010000007.1"/>
</dbReference>
<feature type="domain" description="SPOR" evidence="1">
    <location>
        <begin position="115"/>
        <end position="180"/>
    </location>
</feature>
<evidence type="ECO:0000313" key="3">
    <source>
        <dbReference type="Proteomes" id="UP000294599"/>
    </source>
</evidence>
<dbReference type="InterPro" id="IPR007730">
    <property type="entry name" value="SPOR-like_dom"/>
</dbReference>
<reference evidence="2 3" key="1">
    <citation type="submission" date="2019-03" db="EMBL/GenBank/DDBJ databases">
        <title>Genomic Encyclopedia of Type Strains, Phase IV (KMG-IV): sequencing the most valuable type-strain genomes for metagenomic binning, comparative biology and taxonomic classification.</title>
        <authorList>
            <person name="Goeker M."/>
        </authorList>
    </citation>
    <scope>NUCLEOTIDE SEQUENCE [LARGE SCALE GENOMIC DNA]</scope>
    <source>
        <strain evidence="2 3">DSM 21944</strain>
    </source>
</reference>
<dbReference type="GO" id="GO:0042834">
    <property type="term" value="F:peptidoglycan binding"/>
    <property type="evidence" value="ECO:0007669"/>
    <property type="project" value="InterPro"/>
</dbReference>
<evidence type="ECO:0000313" key="2">
    <source>
        <dbReference type="EMBL" id="TCT00310.1"/>
    </source>
</evidence>
<dbReference type="EMBL" id="SMAF01000003">
    <property type="protein sequence ID" value="TCT00310.1"/>
    <property type="molecule type" value="Genomic_DNA"/>
</dbReference>
<accession>A0A4V3UUD7</accession>
<evidence type="ECO:0000259" key="1">
    <source>
        <dbReference type="Pfam" id="PF05036"/>
    </source>
</evidence>
<dbReference type="Proteomes" id="UP000294599">
    <property type="component" value="Unassembled WGS sequence"/>
</dbReference>
<dbReference type="SUPFAM" id="SSF110997">
    <property type="entry name" value="Sporulation related repeat"/>
    <property type="match status" value="1"/>
</dbReference>
<keyword evidence="3" id="KW-1185">Reference proteome</keyword>
<name>A0A4V3UUD7_9GAMM</name>
<dbReference type="Pfam" id="PF05036">
    <property type="entry name" value="SPOR"/>
    <property type="match status" value="1"/>
</dbReference>
<protein>
    <submittedName>
        <fullName evidence="2">Sporulation related protein</fullName>
    </submittedName>
</protein>
<proteinExistence type="predicted"/>
<dbReference type="AlphaFoldDB" id="A0A4V3UUD7"/>
<dbReference type="InterPro" id="IPR036680">
    <property type="entry name" value="SPOR-like_sf"/>
</dbReference>
<comment type="caution">
    <text evidence="2">The sequence shown here is derived from an EMBL/GenBank/DDBJ whole genome shotgun (WGS) entry which is preliminary data.</text>
</comment>